<keyword evidence="4" id="KW-0796">Tight junction</keyword>
<accession>A0A9Q0I7L8</accession>
<protein>
    <submittedName>
        <fullName evidence="12">Uncharacterized protein</fullName>
    </submittedName>
</protein>
<evidence type="ECO:0000256" key="2">
    <source>
        <dbReference type="ARBA" id="ARBA00004651"/>
    </source>
</evidence>
<dbReference type="GO" id="GO:0005923">
    <property type="term" value="C:bicellular tight junction"/>
    <property type="evidence" value="ECO:0007669"/>
    <property type="project" value="UniProtKB-SubCell"/>
</dbReference>
<keyword evidence="7" id="KW-0965">Cell junction</keyword>
<feature type="transmembrane region" description="Helical" evidence="11">
    <location>
        <begin position="82"/>
        <end position="105"/>
    </location>
</feature>
<comment type="subcellular location">
    <subcellularLocation>
        <location evidence="1">Cell junction</location>
        <location evidence="1">Tight junction</location>
    </subcellularLocation>
    <subcellularLocation>
        <location evidence="2">Cell membrane</location>
        <topology evidence="2">Multi-pass membrane protein</topology>
    </subcellularLocation>
</comment>
<sequence length="219" mass="23820">MQCKKPSGINHTTDLQAGRALTLLSIIVGLIGFIIAVLGGGVANCSGAPPPSDNYYSAPLTTLVRNDVLVVTAMKRDVGTSVYVGLVSGLLLLVGGAVICMVCTAKPDPPPQVSRPYLPTPYSYAPPSPLSMHSQPRSDIVRSYPVFSPVSRTPQYQARPYDRPPETRPARESFQYRAASVDPRSAYYPRTQPKQELFGRDTPSTSTLLPREYFHNTPN</sequence>
<organism evidence="12 13">
    <name type="scientific">Muraenolepis orangiensis</name>
    <name type="common">Patagonian moray cod</name>
    <dbReference type="NCBI Taxonomy" id="630683"/>
    <lineage>
        <taxon>Eukaryota</taxon>
        <taxon>Metazoa</taxon>
        <taxon>Chordata</taxon>
        <taxon>Craniata</taxon>
        <taxon>Vertebrata</taxon>
        <taxon>Euteleostomi</taxon>
        <taxon>Actinopterygii</taxon>
        <taxon>Neopterygii</taxon>
        <taxon>Teleostei</taxon>
        <taxon>Neoteleostei</taxon>
        <taxon>Acanthomorphata</taxon>
        <taxon>Zeiogadaria</taxon>
        <taxon>Gadariae</taxon>
        <taxon>Gadiformes</taxon>
        <taxon>Muraenolepidoidei</taxon>
        <taxon>Muraenolepididae</taxon>
        <taxon>Muraenolepis</taxon>
    </lineage>
</organism>
<name>A0A9Q0I7L8_9TELE</name>
<feature type="compositionally biased region" description="Basic and acidic residues" evidence="10">
    <location>
        <begin position="160"/>
        <end position="171"/>
    </location>
</feature>
<evidence type="ECO:0000256" key="3">
    <source>
        <dbReference type="ARBA" id="ARBA00008295"/>
    </source>
</evidence>
<evidence type="ECO:0000313" key="12">
    <source>
        <dbReference type="EMBL" id="KAJ3588774.1"/>
    </source>
</evidence>
<dbReference type="InterPro" id="IPR006187">
    <property type="entry name" value="Claudin"/>
</dbReference>
<gene>
    <name evidence="12" type="ORF">NHX12_009628</name>
</gene>
<evidence type="ECO:0000256" key="6">
    <source>
        <dbReference type="ARBA" id="ARBA00022692"/>
    </source>
</evidence>
<dbReference type="PANTHER" id="PTHR12002">
    <property type="entry name" value="CLAUDIN"/>
    <property type="match status" value="1"/>
</dbReference>
<keyword evidence="8 11" id="KW-1133">Transmembrane helix</keyword>
<evidence type="ECO:0000256" key="1">
    <source>
        <dbReference type="ARBA" id="ARBA00004435"/>
    </source>
</evidence>
<dbReference type="AlphaFoldDB" id="A0A9Q0I7L8"/>
<keyword evidence="9 11" id="KW-0472">Membrane</keyword>
<proteinExistence type="inferred from homology"/>
<evidence type="ECO:0000256" key="4">
    <source>
        <dbReference type="ARBA" id="ARBA00022427"/>
    </source>
</evidence>
<dbReference type="Gene3D" id="1.20.140.150">
    <property type="match status" value="1"/>
</dbReference>
<dbReference type="OrthoDB" id="8927250at2759"/>
<dbReference type="GO" id="GO:0005886">
    <property type="term" value="C:plasma membrane"/>
    <property type="evidence" value="ECO:0007669"/>
    <property type="project" value="UniProtKB-SubCell"/>
</dbReference>
<reference evidence="12" key="1">
    <citation type="submission" date="2022-07" db="EMBL/GenBank/DDBJ databases">
        <title>Chromosome-level genome of Muraenolepis orangiensis.</title>
        <authorList>
            <person name="Kim J."/>
        </authorList>
    </citation>
    <scope>NUCLEOTIDE SEQUENCE</scope>
    <source>
        <strain evidence="12">KU_S4_2022</strain>
        <tissue evidence="12">Muscle</tissue>
    </source>
</reference>
<evidence type="ECO:0000313" key="13">
    <source>
        <dbReference type="Proteomes" id="UP001148018"/>
    </source>
</evidence>
<feature type="region of interest" description="Disordered" evidence="10">
    <location>
        <begin position="152"/>
        <end position="219"/>
    </location>
</feature>
<evidence type="ECO:0000256" key="9">
    <source>
        <dbReference type="ARBA" id="ARBA00023136"/>
    </source>
</evidence>
<evidence type="ECO:0000256" key="8">
    <source>
        <dbReference type="ARBA" id="ARBA00022989"/>
    </source>
</evidence>
<keyword evidence="6 11" id="KW-0812">Transmembrane</keyword>
<dbReference type="GO" id="GO:0005198">
    <property type="term" value="F:structural molecule activity"/>
    <property type="evidence" value="ECO:0007669"/>
    <property type="project" value="InterPro"/>
</dbReference>
<comment type="similarity">
    <text evidence="3">Belongs to the claudin family.</text>
</comment>
<evidence type="ECO:0000256" key="11">
    <source>
        <dbReference type="SAM" id="Phobius"/>
    </source>
</evidence>
<keyword evidence="13" id="KW-1185">Reference proteome</keyword>
<comment type="caution">
    <text evidence="12">The sequence shown here is derived from an EMBL/GenBank/DDBJ whole genome shotgun (WGS) entry which is preliminary data.</text>
</comment>
<dbReference type="EMBL" id="JANIIK010000115">
    <property type="protein sequence ID" value="KAJ3588774.1"/>
    <property type="molecule type" value="Genomic_DNA"/>
</dbReference>
<feature type="transmembrane region" description="Helical" evidence="11">
    <location>
        <begin position="21"/>
        <end position="43"/>
    </location>
</feature>
<evidence type="ECO:0000256" key="7">
    <source>
        <dbReference type="ARBA" id="ARBA00022949"/>
    </source>
</evidence>
<evidence type="ECO:0000256" key="10">
    <source>
        <dbReference type="SAM" id="MobiDB-lite"/>
    </source>
</evidence>
<evidence type="ECO:0000256" key="5">
    <source>
        <dbReference type="ARBA" id="ARBA00022475"/>
    </source>
</evidence>
<dbReference type="Proteomes" id="UP001148018">
    <property type="component" value="Unassembled WGS sequence"/>
</dbReference>
<keyword evidence="5" id="KW-1003">Cell membrane</keyword>